<organism evidence="3 4">
    <name type="scientific">Dactylosporangium siamense</name>
    <dbReference type="NCBI Taxonomy" id="685454"/>
    <lineage>
        <taxon>Bacteria</taxon>
        <taxon>Bacillati</taxon>
        <taxon>Actinomycetota</taxon>
        <taxon>Actinomycetes</taxon>
        <taxon>Micromonosporales</taxon>
        <taxon>Micromonosporaceae</taxon>
        <taxon>Dactylosporangium</taxon>
    </lineage>
</organism>
<dbReference type="PANTHER" id="PTHR11941">
    <property type="entry name" value="ENOYL-COA HYDRATASE-RELATED"/>
    <property type="match status" value="1"/>
</dbReference>
<dbReference type="InterPro" id="IPR001753">
    <property type="entry name" value="Enoyl-CoA_hydra/iso"/>
</dbReference>
<dbReference type="Gene3D" id="3.90.226.10">
    <property type="entry name" value="2-enoyl-CoA Hydratase, Chain A, domain 1"/>
    <property type="match status" value="1"/>
</dbReference>
<dbReference type="GO" id="GO:0006635">
    <property type="term" value="P:fatty acid beta-oxidation"/>
    <property type="evidence" value="ECO:0007669"/>
    <property type="project" value="TreeGrafter"/>
</dbReference>
<proteinExistence type="inferred from homology"/>
<evidence type="ECO:0000256" key="1">
    <source>
        <dbReference type="ARBA" id="ARBA00005254"/>
    </source>
</evidence>
<dbReference type="PANTHER" id="PTHR11941:SF127">
    <property type="entry name" value="ENOYL-COA HYDRATASE ECHA18 (ENOYL HYDRASE) (UNSATURATED ACYL-COA HYDRATASE) (CROTONASE)-RELATED"/>
    <property type="match status" value="1"/>
</dbReference>
<comment type="similarity">
    <text evidence="1 2">Belongs to the enoyl-CoA hydratase/isomerase family.</text>
</comment>
<dbReference type="Pfam" id="PF00378">
    <property type="entry name" value="ECH_1"/>
    <property type="match status" value="1"/>
</dbReference>
<dbReference type="AlphaFoldDB" id="A0A919PPE1"/>
<dbReference type="InterPro" id="IPR029045">
    <property type="entry name" value="ClpP/crotonase-like_dom_sf"/>
</dbReference>
<dbReference type="InterPro" id="IPR018376">
    <property type="entry name" value="Enoyl-CoA_hyd/isom_CS"/>
</dbReference>
<dbReference type="Proteomes" id="UP000660611">
    <property type="component" value="Unassembled WGS sequence"/>
</dbReference>
<dbReference type="CDD" id="cd06558">
    <property type="entry name" value="crotonase-like"/>
    <property type="match status" value="1"/>
</dbReference>
<evidence type="ECO:0000313" key="4">
    <source>
        <dbReference type="Proteomes" id="UP000660611"/>
    </source>
</evidence>
<reference evidence="3" key="1">
    <citation type="submission" date="2021-01" db="EMBL/GenBank/DDBJ databases">
        <title>Whole genome shotgun sequence of Dactylosporangium siamense NBRC 106093.</title>
        <authorList>
            <person name="Komaki H."/>
            <person name="Tamura T."/>
        </authorList>
    </citation>
    <scope>NUCLEOTIDE SEQUENCE</scope>
    <source>
        <strain evidence="3">NBRC 106093</strain>
    </source>
</reference>
<accession>A0A919PPE1</accession>
<keyword evidence="4" id="KW-1185">Reference proteome</keyword>
<protein>
    <submittedName>
        <fullName evidence="3">Enoyl-CoA hydratase</fullName>
    </submittedName>
</protein>
<sequence length="249" mass="25415">MVTGGLGGSGGAVRADVDGPVATLLIDNPGKRNALTAAMWRAIPQLLADLAADPAVKVVVVAGAGGTFCAGADLDDAAAIAADGEDSVAVHAERALAAFPKPTIARIDGFCVGGGCQLAVACDLRFAGDDSRFGITPAKLGIVYPRSTTRRLVALVGPSRAKLLLFTGELLDARTAERIGLVDTVVAADTLAATVRDTAAVIAGRSQLSVHSAKAIIDGWDGPVRQNLTEVAEGIAAFRQRRAPRWPSG</sequence>
<evidence type="ECO:0000256" key="2">
    <source>
        <dbReference type="RuleBase" id="RU003707"/>
    </source>
</evidence>
<evidence type="ECO:0000313" key="3">
    <source>
        <dbReference type="EMBL" id="GIG47312.1"/>
    </source>
</evidence>
<dbReference type="RefSeq" id="WP_345005542.1">
    <property type="nucleotide sequence ID" value="NZ_BAAAVW010000018.1"/>
</dbReference>
<gene>
    <name evidence="3" type="ORF">Dsi01nite_053530</name>
</gene>
<dbReference type="SUPFAM" id="SSF52096">
    <property type="entry name" value="ClpP/crotonase"/>
    <property type="match status" value="1"/>
</dbReference>
<dbReference type="PROSITE" id="PS00166">
    <property type="entry name" value="ENOYL_COA_HYDRATASE"/>
    <property type="match status" value="1"/>
</dbReference>
<name>A0A919PPE1_9ACTN</name>
<dbReference type="GO" id="GO:0003824">
    <property type="term" value="F:catalytic activity"/>
    <property type="evidence" value="ECO:0007669"/>
    <property type="project" value="InterPro"/>
</dbReference>
<dbReference type="EMBL" id="BONQ01000083">
    <property type="protein sequence ID" value="GIG47312.1"/>
    <property type="molecule type" value="Genomic_DNA"/>
</dbReference>
<comment type="caution">
    <text evidence="3">The sequence shown here is derived from an EMBL/GenBank/DDBJ whole genome shotgun (WGS) entry which is preliminary data.</text>
</comment>